<proteinExistence type="predicted"/>
<name>A0A1G2B218_9BACT</name>
<dbReference type="AlphaFoldDB" id="A0A1G2B218"/>
<evidence type="ECO:0000313" key="1">
    <source>
        <dbReference type="EMBL" id="OGY82267.1"/>
    </source>
</evidence>
<sequence length="271" mass="31310">MTSNPDEFLTRIEQASTTGTVIVLEEAGVNISHREWMSKTNIIIQKTLQVFGFKRIITIFNVPTLKYVDASIRMLFDYIIETRPGADKRRGVVVCRPREVIYAMALDKILFKKLRTRINGEIYTIDTMAFPFMPKAFYEEYRQYSEGEAGFKSEMISKWHGRIEGAKKPAVDGVPDRAENLTADRNLGKNPVVDDVPRELYQMTPKEQEWFKEIVKNIQTFKRKNFPFDALREVSVRAAFGLSPQDTKIFILRAEKKLREMGILQIDAPSM</sequence>
<accession>A0A1G2B218</accession>
<dbReference type="EMBL" id="MHKD01000035">
    <property type="protein sequence ID" value="OGY82267.1"/>
    <property type="molecule type" value="Genomic_DNA"/>
</dbReference>
<gene>
    <name evidence="1" type="ORF">A3F54_00025</name>
</gene>
<protein>
    <submittedName>
        <fullName evidence="1">Uncharacterized protein</fullName>
    </submittedName>
</protein>
<dbReference type="STRING" id="1798542.A3F54_00025"/>
<dbReference type="Proteomes" id="UP000176952">
    <property type="component" value="Unassembled WGS sequence"/>
</dbReference>
<organism evidence="1 2">
    <name type="scientific">Candidatus Kerfeldbacteria bacterium RIFCSPHIGHO2_12_FULL_48_17</name>
    <dbReference type="NCBI Taxonomy" id="1798542"/>
    <lineage>
        <taxon>Bacteria</taxon>
        <taxon>Candidatus Kerfeldiibacteriota</taxon>
    </lineage>
</organism>
<reference evidence="1 2" key="1">
    <citation type="journal article" date="2016" name="Nat. Commun.">
        <title>Thousands of microbial genomes shed light on interconnected biogeochemical processes in an aquifer system.</title>
        <authorList>
            <person name="Anantharaman K."/>
            <person name="Brown C.T."/>
            <person name="Hug L.A."/>
            <person name="Sharon I."/>
            <person name="Castelle C.J."/>
            <person name="Probst A.J."/>
            <person name="Thomas B.C."/>
            <person name="Singh A."/>
            <person name="Wilkins M.J."/>
            <person name="Karaoz U."/>
            <person name="Brodie E.L."/>
            <person name="Williams K.H."/>
            <person name="Hubbard S.S."/>
            <person name="Banfield J.F."/>
        </authorList>
    </citation>
    <scope>NUCLEOTIDE SEQUENCE [LARGE SCALE GENOMIC DNA]</scope>
</reference>
<evidence type="ECO:0000313" key="2">
    <source>
        <dbReference type="Proteomes" id="UP000176952"/>
    </source>
</evidence>
<comment type="caution">
    <text evidence="1">The sequence shown here is derived from an EMBL/GenBank/DDBJ whole genome shotgun (WGS) entry which is preliminary data.</text>
</comment>